<dbReference type="GO" id="GO:0005886">
    <property type="term" value="C:plasma membrane"/>
    <property type="evidence" value="ECO:0007669"/>
    <property type="project" value="UniProtKB-SubCell"/>
</dbReference>
<protein>
    <submittedName>
        <fullName evidence="7">Ribose ABC transporter permease</fullName>
    </submittedName>
</protein>
<keyword evidence="2" id="KW-1003">Cell membrane</keyword>
<keyword evidence="4 6" id="KW-1133">Transmembrane helix</keyword>
<keyword evidence="5 6" id="KW-0472">Membrane</keyword>
<dbReference type="GO" id="GO:0022857">
    <property type="term" value="F:transmembrane transporter activity"/>
    <property type="evidence" value="ECO:0007669"/>
    <property type="project" value="InterPro"/>
</dbReference>
<dbReference type="InterPro" id="IPR001851">
    <property type="entry name" value="ABC_transp_permease"/>
</dbReference>
<gene>
    <name evidence="7" type="primary">rbsC</name>
    <name evidence="7" type="ORF">CL176_02300</name>
</gene>
<evidence type="ECO:0000313" key="8">
    <source>
        <dbReference type="Proteomes" id="UP000263232"/>
    </source>
</evidence>
<evidence type="ECO:0000256" key="1">
    <source>
        <dbReference type="ARBA" id="ARBA00004651"/>
    </source>
</evidence>
<evidence type="ECO:0000256" key="5">
    <source>
        <dbReference type="ARBA" id="ARBA00023136"/>
    </source>
</evidence>
<dbReference type="Proteomes" id="UP000263232">
    <property type="component" value="Chromosome"/>
</dbReference>
<evidence type="ECO:0000313" key="7">
    <source>
        <dbReference type="EMBL" id="AXY24950.1"/>
    </source>
</evidence>
<dbReference type="Pfam" id="PF02653">
    <property type="entry name" value="BPD_transp_2"/>
    <property type="match status" value="1"/>
</dbReference>
<proteinExistence type="predicted"/>
<keyword evidence="3 6" id="KW-0812">Transmembrane</keyword>
<feature type="transmembrane region" description="Helical" evidence="6">
    <location>
        <begin position="52"/>
        <end position="74"/>
    </location>
</feature>
<name>A0A347WIP3_9LACT</name>
<evidence type="ECO:0000256" key="3">
    <source>
        <dbReference type="ARBA" id="ARBA00022692"/>
    </source>
</evidence>
<reference evidence="7 8" key="1">
    <citation type="submission" date="2017-09" db="EMBL/GenBank/DDBJ databases">
        <title>Complete genome sequence of Oxytococcus suis strain ZY16052.</title>
        <authorList>
            <person name="Li F."/>
        </authorList>
    </citation>
    <scope>NUCLEOTIDE SEQUENCE [LARGE SCALE GENOMIC DNA]</scope>
    <source>
        <strain evidence="7 8">ZY16052</strain>
    </source>
</reference>
<dbReference type="PANTHER" id="PTHR32196">
    <property type="entry name" value="ABC TRANSPORTER PERMEASE PROTEIN YPHD-RELATED-RELATED"/>
    <property type="match status" value="1"/>
</dbReference>
<dbReference type="PANTHER" id="PTHR32196:SF72">
    <property type="entry name" value="RIBOSE IMPORT PERMEASE PROTEIN RBSC"/>
    <property type="match status" value="1"/>
</dbReference>
<feature type="transmembrane region" description="Helical" evidence="6">
    <location>
        <begin position="219"/>
        <end position="237"/>
    </location>
</feature>
<keyword evidence="8" id="KW-1185">Reference proteome</keyword>
<feature type="transmembrane region" description="Helical" evidence="6">
    <location>
        <begin position="14"/>
        <end position="31"/>
    </location>
</feature>
<feature type="transmembrane region" description="Helical" evidence="6">
    <location>
        <begin position="167"/>
        <end position="188"/>
    </location>
</feature>
<feature type="transmembrane region" description="Helical" evidence="6">
    <location>
        <begin position="273"/>
        <end position="292"/>
    </location>
</feature>
<dbReference type="KEGG" id="abae:CL176_02300"/>
<evidence type="ECO:0000256" key="6">
    <source>
        <dbReference type="SAM" id="Phobius"/>
    </source>
</evidence>
<accession>A0A347WIP3</accession>
<dbReference type="RefSeq" id="WP_118989872.1">
    <property type="nucleotide sequence ID" value="NZ_CP023434.1"/>
</dbReference>
<sequence>MSETSRKRINTQELGAVIALVILVLALAFISPEFRTLDNILNLLRQASTNGLIAFGMTVVILTGGIDLGVGPILALTGALTAGMIVNLGIPVPVAILIALVVGLLLGVVGGVLVGKARLQPFIATLITQTVYRGLTLIYTDGRPISGITSPEYAGANVLEFIGRKTVLGIPTPIIIMAIAFILIYILLNKTSLGRQIYAVGSNEKTAKLSGIDTSKVKVFVYTLSGLMSTIAGLILISRLNSAQPTLGTGYELDAIAATAIGGTSMDGGRGKLTGTLIGVLIIAVLSNGMNILGINSYLQDVVKGLVILFAVLSDRRKQ</sequence>
<evidence type="ECO:0000256" key="2">
    <source>
        <dbReference type="ARBA" id="ARBA00022475"/>
    </source>
</evidence>
<dbReference type="EMBL" id="CP023434">
    <property type="protein sequence ID" value="AXY24950.1"/>
    <property type="molecule type" value="Genomic_DNA"/>
</dbReference>
<dbReference type="CDD" id="cd06579">
    <property type="entry name" value="TM_PBP1_transp_AraH_like"/>
    <property type="match status" value="1"/>
</dbReference>
<feature type="transmembrane region" description="Helical" evidence="6">
    <location>
        <begin position="94"/>
        <end position="114"/>
    </location>
</feature>
<dbReference type="AlphaFoldDB" id="A0A347WIP3"/>
<comment type="subcellular location">
    <subcellularLocation>
        <location evidence="1">Cell membrane</location>
        <topology evidence="1">Multi-pass membrane protein</topology>
    </subcellularLocation>
</comment>
<organism evidence="7 8">
    <name type="scientific">Suicoccus acidiformans</name>
    <dbReference type="NCBI Taxonomy" id="2036206"/>
    <lineage>
        <taxon>Bacteria</taxon>
        <taxon>Bacillati</taxon>
        <taxon>Bacillota</taxon>
        <taxon>Bacilli</taxon>
        <taxon>Lactobacillales</taxon>
        <taxon>Aerococcaceae</taxon>
        <taxon>Suicoccus</taxon>
    </lineage>
</organism>
<dbReference type="OrthoDB" id="9813906at2"/>
<evidence type="ECO:0000256" key="4">
    <source>
        <dbReference type="ARBA" id="ARBA00022989"/>
    </source>
</evidence>